<reference evidence="5" key="1">
    <citation type="journal article" date="2019" name="Int. J. Syst. Evol. Microbiol.">
        <title>The Global Catalogue of Microorganisms (GCM) 10K type strain sequencing project: providing services to taxonomists for standard genome sequencing and annotation.</title>
        <authorList>
            <consortium name="The Broad Institute Genomics Platform"/>
            <consortium name="The Broad Institute Genome Sequencing Center for Infectious Disease"/>
            <person name="Wu L."/>
            <person name="Ma J."/>
        </authorList>
    </citation>
    <scope>NUCLEOTIDE SEQUENCE [LARGE SCALE GENOMIC DNA]</scope>
    <source>
        <strain evidence="5">JCM 3115</strain>
    </source>
</reference>
<dbReference type="RefSeq" id="WP_189249288.1">
    <property type="nucleotide sequence ID" value="NZ_BMQJ01000015.1"/>
</dbReference>
<evidence type="ECO:0000259" key="2">
    <source>
        <dbReference type="Pfam" id="PF00905"/>
    </source>
</evidence>
<evidence type="ECO:0000313" key="5">
    <source>
        <dbReference type="Proteomes" id="UP000611554"/>
    </source>
</evidence>
<dbReference type="SUPFAM" id="SSF56601">
    <property type="entry name" value="beta-lactamase/transpeptidase-like"/>
    <property type="match status" value="1"/>
</dbReference>
<sequence>MRRKRLLALIGTAVTIVVVSVYGLLTAPDAGRASPARSPGPTREITLTDEEPPGQAPTPAPATPVTPATSAPAVPATPEAAAARYVEAWQDGDLTAMAALVADPPADFAGRHLGFDRDLRVSSLSLTLGETLREDAATAEFAFHGVRQMEGFDDPWEFASVLHLTRRDDAWKVMWTPETMHPSLRDGGSVQRTETAFRRPATLTREGEPFPRRSRADRYVSGLEGTVTVPALVERPSGRELLAAPVPPLDGRRSTISRPVQAAAARALDGVDRPAAIVALDVRSRQVLAVADTLDEGQAAFTGLYPPGSTFKIVTAAALLRGGLTPDTPLPCPAAYTVPNGKTFSNDGGVDHGTVTLTAAFAFSCNTTFAQQTYERLGDGRLAAEAADRFGFRVKPGLSTCRIGRGETRDELTTDAIGQNSVLASPLCMAEVAAAAASGVWQPAVMTDRPAPGLPAAVPLDDGVAAALRAMMAAVVTEGTAARAGLPPGTAGKTGTAEVGDGASHAWFVGYRDSVAFAVFVRHGGGGGAVAAPIAARFLRAL</sequence>
<feature type="compositionally biased region" description="Low complexity" evidence="1">
    <location>
        <begin position="65"/>
        <end position="76"/>
    </location>
</feature>
<feature type="domain" description="Penicillin-binding protein transpeptidase" evidence="2">
    <location>
        <begin position="276"/>
        <end position="539"/>
    </location>
</feature>
<dbReference type="PANTHER" id="PTHR30627">
    <property type="entry name" value="PEPTIDOGLYCAN D,D-TRANSPEPTIDASE"/>
    <property type="match status" value="1"/>
</dbReference>
<evidence type="ECO:0000256" key="1">
    <source>
        <dbReference type="SAM" id="MobiDB-lite"/>
    </source>
</evidence>
<dbReference type="InterPro" id="IPR032710">
    <property type="entry name" value="NTF2-like_dom_sf"/>
</dbReference>
<name>A0ABQ2RAE0_9ACTN</name>
<gene>
    <name evidence="4" type="ORF">GCM10010140_54150</name>
</gene>
<feature type="region of interest" description="Disordered" evidence="1">
    <location>
        <begin position="29"/>
        <end position="76"/>
    </location>
</feature>
<proteinExistence type="predicted"/>
<evidence type="ECO:0000313" key="4">
    <source>
        <dbReference type="EMBL" id="GGQ17141.1"/>
    </source>
</evidence>
<organism evidence="4 5">
    <name type="scientific">Streptosporangium pseudovulgare</name>
    <dbReference type="NCBI Taxonomy" id="35765"/>
    <lineage>
        <taxon>Bacteria</taxon>
        <taxon>Bacillati</taxon>
        <taxon>Actinomycetota</taxon>
        <taxon>Actinomycetes</taxon>
        <taxon>Streptosporangiales</taxon>
        <taxon>Streptosporangiaceae</taxon>
        <taxon>Streptosporangium</taxon>
    </lineage>
</organism>
<dbReference type="SUPFAM" id="SSF54427">
    <property type="entry name" value="NTF2-like"/>
    <property type="match status" value="1"/>
</dbReference>
<dbReference type="InterPro" id="IPR007887">
    <property type="entry name" value="MecA_N"/>
</dbReference>
<dbReference type="Pfam" id="PF00905">
    <property type="entry name" value="Transpeptidase"/>
    <property type="match status" value="1"/>
</dbReference>
<dbReference type="InterPro" id="IPR001460">
    <property type="entry name" value="PCN-bd_Tpept"/>
</dbReference>
<dbReference type="InterPro" id="IPR012338">
    <property type="entry name" value="Beta-lactam/transpept-like"/>
</dbReference>
<dbReference type="Proteomes" id="UP000611554">
    <property type="component" value="Unassembled WGS sequence"/>
</dbReference>
<feature type="compositionally biased region" description="Pro residues" evidence="1">
    <location>
        <begin position="54"/>
        <end position="64"/>
    </location>
</feature>
<accession>A0ABQ2RAE0</accession>
<evidence type="ECO:0008006" key="6">
    <source>
        <dbReference type="Google" id="ProtNLM"/>
    </source>
</evidence>
<dbReference type="InterPro" id="IPR050515">
    <property type="entry name" value="Beta-lactam/transpept"/>
</dbReference>
<evidence type="ECO:0000259" key="3">
    <source>
        <dbReference type="Pfam" id="PF05223"/>
    </source>
</evidence>
<dbReference type="PANTHER" id="PTHR30627:SF24">
    <property type="entry name" value="PENICILLIN-BINDING PROTEIN 4B"/>
    <property type="match status" value="1"/>
</dbReference>
<keyword evidence="5" id="KW-1185">Reference proteome</keyword>
<dbReference type="Pfam" id="PF05223">
    <property type="entry name" value="MecA_N"/>
    <property type="match status" value="1"/>
</dbReference>
<protein>
    <recommendedName>
        <fullName evidence="6">Cell division protein FtsI</fullName>
    </recommendedName>
</protein>
<feature type="domain" description="NTF2-like N-terminal transpeptidase" evidence="3">
    <location>
        <begin position="77"/>
        <end position="186"/>
    </location>
</feature>
<dbReference type="Gene3D" id="3.40.710.10">
    <property type="entry name" value="DD-peptidase/beta-lactamase superfamily"/>
    <property type="match status" value="1"/>
</dbReference>
<dbReference type="EMBL" id="BMQJ01000015">
    <property type="protein sequence ID" value="GGQ17141.1"/>
    <property type="molecule type" value="Genomic_DNA"/>
</dbReference>
<comment type="caution">
    <text evidence="4">The sequence shown here is derived from an EMBL/GenBank/DDBJ whole genome shotgun (WGS) entry which is preliminary data.</text>
</comment>